<reference evidence="1" key="1">
    <citation type="submission" date="2018-02" db="EMBL/GenBank/DDBJ databases">
        <title>Rhizophora mucronata_Transcriptome.</title>
        <authorList>
            <person name="Meera S.P."/>
            <person name="Sreeshan A."/>
            <person name="Augustine A."/>
        </authorList>
    </citation>
    <scope>NUCLEOTIDE SEQUENCE</scope>
    <source>
        <tissue evidence="1">Leaf</tissue>
    </source>
</reference>
<evidence type="ECO:0000313" key="1">
    <source>
        <dbReference type="EMBL" id="MBX33612.1"/>
    </source>
</evidence>
<organism evidence="1">
    <name type="scientific">Rhizophora mucronata</name>
    <name type="common">Asiatic mangrove</name>
    <dbReference type="NCBI Taxonomy" id="61149"/>
    <lineage>
        <taxon>Eukaryota</taxon>
        <taxon>Viridiplantae</taxon>
        <taxon>Streptophyta</taxon>
        <taxon>Embryophyta</taxon>
        <taxon>Tracheophyta</taxon>
        <taxon>Spermatophyta</taxon>
        <taxon>Magnoliopsida</taxon>
        <taxon>eudicotyledons</taxon>
        <taxon>Gunneridae</taxon>
        <taxon>Pentapetalae</taxon>
        <taxon>rosids</taxon>
        <taxon>fabids</taxon>
        <taxon>Malpighiales</taxon>
        <taxon>Rhizophoraceae</taxon>
        <taxon>Rhizophora</taxon>
    </lineage>
</organism>
<dbReference type="EMBL" id="GGEC01053128">
    <property type="protein sequence ID" value="MBX33612.1"/>
    <property type="molecule type" value="Transcribed_RNA"/>
</dbReference>
<protein>
    <submittedName>
        <fullName evidence="1">Uncharacterized protein</fullName>
    </submittedName>
</protein>
<dbReference type="AlphaFoldDB" id="A0A2P2MTS3"/>
<proteinExistence type="predicted"/>
<accession>A0A2P2MTS3</accession>
<sequence length="37" mass="4342">MVSRPRPDHVGEGTTLYYSYHAMCWHSLHCARWGHKA</sequence>
<name>A0A2P2MTS3_RHIMU</name>